<dbReference type="InterPro" id="IPR029062">
    <property type="entry name" value="Class_I_gatase-like"/>
</dbReference>
<evidence type="ECO:0000313" key="1">
    <source>
        <dbReference type="EMBL" id="KDN21593.1"/>
    </source>
</evidence>
<dbReference type="PANTHER" id="PTHR43235">
    <property type="entry name" value="GLUTAMINE AMIDOTRANSFERASE PB2B2.05-RELATED"/>
    <property type="match status" value="1"/>
</dbReference>
<dbReference type="GO" id="GO:0005829">
    <property type="term" value="C:cytosol"/>
    <property type="evidence" value="ECO:0007669"/>
    <property type="project" value="TreeGrafter"/>
</dbReference>
<dbReference type="OrthoDB" id="9813383at2"/>
<dbReference type="SUPFAM" id="SSF52317">
    <property type="entry name" value="Class I glutamine amidotransferase-like"/>
    <property type="match status" value="1"/>
</dbReference>
<dbReference type="PROSITE" id="PS51273">
    <property type="entry name" value="GATASE_TYPE_1"/>
    <property type="match status" value="1"/>
</dbReference>
<dbReference type="PANTHER" id="PTHR43235:SF1">
    <property type="entry name" value="GLUTAMINE AMIDOTRANSFERASE PB2B2.05-RELATED"/>
    <property type="match status" value="1"/>
</dbReference>
<gene>
    <name evidence="1" type="ORF">DV20_14020</name>
</gene>
<dbReference type="GO" id="GO:0006598">
    <property type="term" value="P:polyamine catabolic process"/>
    <property type="evidence" value="ECO:0007669"/>
    <property type="project" value="TreeGrafter"/>
</dbReference>
<protein>
    <submittedName>
        <fullName evidence="1">Gamma-glutamyl-gamma-aminobutyrate hydrolase</fullName>
    </submittedName>
</protein>
<keyword evidence="1" id="KW-0378">Hydrolase</keyword>
<dbReference type="STRING" id="287986.DV20_14020"/>
<dbReference type="AlphaFoldDB" id="A0A066UBI5"/>
<dbReference type="Gene3D" id="3.40.50.880">
    <property type="match status" value="1"/>
</dbReference>
<dbReference type="CDD" id="cd01745">
    <property type="entry name" value="GATase1_2"/>
    <property type="match status" value="1"/>
</dbReference>
<accession>A0A066UBI5</accession>
<dbReference type="InterPro" id="IPR044668">
    <property type="entry name" value="PuuD-like"/>
</dbReference>
<comment type="caution">
    <text evidence="1">The sequence shown here is derived from an EMBL/GenBank/DDBJ whole genome shotgun (WGS) entry which is preliminary data.</text>
</comment>
<keyword evidence="2" id="KW-1185">Reference proteome</keyword>
<dbReference type="GO" id="GO:0033969">
    <property type="term" value="F:gamma-glutamyl-gamma-aminobutyrate hydrolase activity"/>
    <property type="evidence" value="ECO:0007669"/>
    <property type="project" value="TreeGrafter"/>
</dbReference>
<dbReference type="EMBL" id="JMQI01000027">
    <property type="protein sequence ID" value="KDN21593.1"/>
    <property type="molecule type" value="Genomic_DNA"/>
</dbReference>
<sequence>MSARPLVALAASAEPVGGVPHLAVREVYVQALERVSGCAVAVVGGPAPDLAELLGRFDGVVFGGHETDVEPTRYGDPPRSGPADPARDELALRVLPAALLAGVPVLGICRGLQELNVALGGTLRDLPGDEHREDLSLPRDRQYLPAHEVHLSEGGVLRQLLGYASVPVNSLHHQAIDRLAPDLRVEAVAADGVVEAASAGDAFCLAVQWHPEWYAGTDPVSTAIFHGFGVAARLAARRRAQGLPLPRPMSSIGMNN</sequence>
<reference evidence="1 2" key="1">
    <citation type="submission" date="2014-05" db="EMBL/GenBank/DDBJ databases">
        <title>Draft genome sequence of Amycolatopsis rifamycinica DSM 46095.</title>
        <authorList>
            <person name="Lal R."/>
            <person name="Saxena A."/>
            <person name="Kumari R."/>
            <person name="Mukherjee U."/>
            <person name="Singh P."/>
            <person name="Sangwan N."/>
            <person name="Mahato N.K."/>
        </authorList>
    </citation>
    <scope>NUCLEOTIDE SEQUENCE [LARGE SCALE GENOMIC DNA]</scope>
    <source>
        <strain evidence="1 2">DSM 46095</strain>
    </source>
</reference>
<evidence type="ECO:0000313" key="2">
    <source>
        <dbReference type="Proteomes" id="UP000027345"/>
    </source>
</evidence>
<proteinExistence type="predicted"/>
<dbReference type="Proteomes" id="UP000027345">
    <property type="component" value="Unassembled WGS sequence"/>
</dbReference>
<dbReference type="RefSeq" id="WP_043780128.1">
    <property type="nucleotide sequence ID" value="NZ_JMQI01000027.1"/>
</dbReference>
<dbReference type="eggNOG" id="COG2071">
    <property type="taxonomic scope" value="Bacteria"/>
</dbReference>
<name>A0A066UBI5_9PSEU</name>
<organism evidence="1 2">
    <name type="scientific">Amycolatopsis rifamycinica</name>
    <dbReference type="NCBI Taxonomy" id="287986"/>
    <lineage>
        <taxon>Bacteria</taxon>
        <taxon>Bacillati</taxon>
        <taxon>Actinomycetota</taxon>
        <taxon>Actinomycetes</taxon>
        <taxon>Pseudonocardiales</taxon>
        <taxon>Pseudonocardiaceae</taxon>
        <taxon>Amycolatopsis</taxon>
    </lineage>
</organism>
<dbReference type="Pfam" id="PF07722">
    <property type="entry name" value="Peptidase_C26"/>
    <property type="match status" value="1"/>
</dbReference>
<dbReference type="InterPro" id="IPR011697">
    <property type="entry name" value="Peptidase_C26"/>
</dbReference>